<evidence type="ECO:0000256" key="7">
    <source>
        <dbReference type="ARBA" id="ARBA00023065"/>
    </source>
</evidence>
<evidence type="ECO:0000313" key="18">
    <source>
        <dbReference type="Proteomes" id="UP000591948"/>
    </source>
</evidence>
<dbReference type="SMART" id="SM00382">
    <property type="entry name" value="AAA"/>
    <property type="match status" value="1"/>
</dbReference>
<dbReference type="EMBL" id="BLSB01000007">
    <property type="protein sequence ID" value="GFP34478.1"/>
    <property type="molecule type" value="Genomic_DNA"/>
</dbReference>
<keyword evidence="1" id="KW-0813">Transport</keyword>
<sequence>MIDLTIKKKVGDFCLDVDLQVENEILVLFGPSGAGKSTILQCVAGLLTPDEGLIAIDGEKVFAATAGRMERNVPVHRRRIGYVFQNYALFPHLTVWQNIVYGVRRHPQRREMVEDMITRMRLGGLEKRYSHQLSGGQQQRVALARALVIQPRVLLLDEPFSALDTMVREKLQQDLLHMQGQLGLSTLYVTHDVKDAFTLGDRLAIINEGKIEQIGSKEDVFDHPTSIAAARFTGTRNIFRGEVMGRDENGVVILWRGFKLWSSCAAAGTGSKVEFCIRPEEIMIMRDDRPPKEELAQNLLSGKIVRQIAKGPSISLFLKIEESDGTSGEAKLARDYDLEMALPRHVYRKLDLRIGKRVTVSLKRSALYVIGPLA</sequence>
<dbReference type="GO" id="GO:0005524">
    <property type="term" value="F:ATP binding"/>
    <property type="evidence" value="ECO:0007669"/>
    <property type="project" value="UniProtKB-KW"/>
</dbReference>
<dbReference type="AlphaFoldDB" id="A0A6V8NLW0"/>
<dbReference type="PANTHER" id="PTHR42781">
    <property type="entry name" value="SPERMIDINE/PUTRESCINE IMPORT ATP-BINDING PROTEIN POTA"/>
    <property type="match status" value="1"/>
</dbReference>
<evidence type="ECO:0000256" key="9">
    <source>
        <dbReference type="ARBA" id="ARBA00066388"/>
    </source>
</evidence>
<keyword evidence="3" id="KW-0410">Iron transport</keyword>
<evidence type="ECO:0000256" key="8">
    <source>
        <dbReference type="ARBA" id="ARBA00023136"/>
    </source>
</evidence>
<evidence type="ECO:0000256" key="2">
    <source>
        <dbReference type="ARBA" id="ARBA00022475"/>
    </source>
</evidence>
<dbReference type="InterPro" id="IPR017871">
    <property type="entry name" value="ABC_transporter-like_CS"/>
</dbReference>
<accession>A0A6V8NLW0</accession>
<dbReference type="EMBL" id="BLRV01000027">
    <property type="protein sequence ID" value="GFP21225.1"/>
    <property type="molecule type" value="Genomic_DNA"/>
</dbReference>
<dbReference type="GO" id="GO:0016020">
    <property type="term" value="C:membrane"/>
    <property type="evidence" value="ECO:0007669"/>
    <property type="project" value="InterPro"/>
</dbReference>
<dbReference type="SUPFAM" id="SSF52540">
    <property type="entry name" value="P-loop containing nucleoside triphosphate hydrolases"/>
    <property type="match status" value="1"/>
</dbReference>
<dbReference type="InterPro" id="IPR050093">
    <property type="entry name" value="ABC_SmlMolc_Importer"/>
</dbReference>
<dbReference type="CDD" id="cd03259">
    <property type="entry name" value="ABC_Carb_Solutes_like"/>
    <property type="match status" value="1"/>
</dbReference>
<dbReference type="FunFam" id="3.40.50.300:FF:000425">
    <property type="entry name" value="Probable ABC transporter, ATP-binding subunit"/>
    <property type="match status" value="1"/>
</dbReference>
<organism evidence="11 17">
    <name type="scientific">Candidatus Hakubella thermalkaliphila</name>
    <dbReference type="NCBI Taxonomy" id="2754717"/>
    <lineage>
        <taxon>Bacteria</taxon>
        <taxon>Bacillati</taxon>
        <taxon>Actinomycetota</taxon>
        <taxon>Actinomycetota incertae sedis</taxon>
        <taxon>Candidatus Hakubellales</taxon>
        <taxon>Candidatus Hakubellaceae</taxon>
        <taxon>Candidatus Hakubella</taxon>
    </lineage>
</organism>
<keyword evidence="18" id="KW-1185">Reference proteome</keyword>
<evidence type="ECO:0000256" key="1">
    <source>
        <dbReference type="ARBA" id="ARBA00022448"/>
    </source>
</evidence>
<proteinExistence type="predicted"/>
<keyword evidence="4" id="KW-0547">Nucleotide-binding</keyword>
<dbReference type="InterPro" id="IPR015853">
    <property type="entry name" value="ABC_transpr_FbpC"/>
</dbReference>
<evidence type="ECO:0000256" key="3">
    <source>
        <dbReference type="ARBA" id="ARBA00022496"/>
    </source>
</evidence>
<dbReference type="GO" id="GO:0015418">
    <property type="term" value="F:ABC-type quaternary ammonium compound transporting activity"/>
    <property type="evidence" value="ECO:0007669"/>
    <property type="project" value="UniProtKB-EC"/>
</dbReference>
<evidence type="ECO:0000259" key="10">
    <source>
        <dbReference type="PROSITE" id="PS50893"/>
    </source>
</evidence>
<evidence type="ECO:0000313" key="14">
    <source>
        <dbReference type="EMBL" id="GFP34478.1"/>
    </source>
</evidence>
<protein>
    <recommendedName>
        <fullName evidence="9">ABC-type quaternary amine transporter</fullName>
        <ecNumber evidence="9">7.6.2.9</ecNumber>
    </recommendedName>
</protein>
<evidence type="ECO:0000256" key="5">
    <source>
        <dbReference type="ARBA" id="ARBA00022840"/>
    </source>
</evidence>
<dbReference type="Proteomes" id="UP000591948">
    <property type="component" value="Unassembled WGS sequence"/>
</dbReference>
<evidence type="ECO:0000256" key="4">
    <source>
        <dbReference type="ARBA" id="ARBA00022741"/>
    </source>
</evidence>
<feature type="domain" description="ABC transporter" evidence="10">
    <location>
        <begin position="1"/>
        <end position="233"/>
    </location>
</feature>
<dbReference type="InterPro" id="IPR008995">
    <property type="entry name" value="Mo/tungstate-bd_C_term_dom"/>
</dbReference>
<dbReference type="GO" id="GO:0016887">
    <property type="term" value="F:ATP hydrolysis activity"/>
    <property type="evidence" value="ECO:0007669"/>
    <property type="project" value="InterPro"/>
</dbReference>
<evidence type="ECO:0000313" key="12">
    <source>
        <dbReference type="EMBL" id="GFP25085.1"/>
    </source>
</evidence>
<dbReference type="EMBL" id="BLRY01000081">
    <property type="protein sequence ID" value="GFP27893.1"/>
    <property type="molecule type" value="Genomic_DNA"/>
</dbReference>
<evidence type="ECO:0000313" key="16">
    <source>
        <dbReference type="Proteomes" id="UP000576480"/>
    </source>
</evidence>
<keyword evidence="5 11" id="KW-0067">ATP-binding</keyword>
<gene>
    <name evidence="11" type="ORF">HKBW3S06_00451</name>
    <name evidence="12" type="ORF">HKBW3S25_00535</name>
    <name evidence="13" type="ORF">HKBW3S33_01304</name>
    <name evidence="14" type="ORF">HKBW3S43_00271</name>
</gene>
<dbReference type="InterPro" id="IPR027417">
    <property type="entry name" value="P-loop_NTPase"/>
</dbReference>
<dbReference type="Pfam" id="PF00005">
    <property type="entry name" value="ABC_tran"/>
    <property type="match status" value="1"/>
</dbReference>
<evidence type="ECO:0000313" key="11">
    <source>
        <dbReference type="EMBL" id="GFP21225.1"/>
    </source>
</evidence>
<keyword evidence="8" id="KW-0472">Membrane</keyword>
<evidence type="ECO:0000256" key="6">
    <source>
        <dbReference type="ARBA" id="ARBA00023004"/>
    </source>
</evidence>
<dbReference type="Proteomes" id="UP000580051">
    <property type="component" value="Unassembled WGS sequence"/>
</dbReference>
<reference evidence="15 16" key="1">
    <citation type="journal article" date="2020" name="Front. Microbiol.">
        <title>Single-cell genomics of novel Actinobacteria with the Wood-Ljungdahl pathway discovered in a serpentinizing system.</title>
        <authorList>
            <person name="Merino N."/>
            <person name="Kawai M."/>
            <person name="Boyd E.S."/>
            <person name="Colman D.R."/>
            <person name="McGlynn S.E."/>
            <person name="Nealson K.H."/>
            <person name="Kurokawa K."/>
            <person name="Hongoh Y."/>
        </authorList>
    </citation>
    <scope>NUCLEOTIDE SEQUENCE [LARGE SCALE GENOMIC DNA]</scope>
    <source>
        <strain evidence="11 17">S06</strain>
        <strain evidence="12 15">S25</strain>
        <strain evidence="13 18">S33</strain>
        <strain evidence="14 16">S43</strain>
    </source>
</reference>
<dbReference type="Proteomes" id="UP000576480">
    <property type="component" value="Unassembled WGS sequence"/>
</dbReference>
<evidence type="ECO:0000313" key="17">
    <source>
        <dbReference type="Proteomes" id="UP000580051"/>
    </source>
</evidence>
<dbReference type="InterPro" id="IPR003593">
    <property type="entry name" value="AAA+_ATPase"/>
</dbReference>
<dbReference type="PANTHER" id="PTHR42781:SF4">
    <property type="entry name" value="SPERMIDINE_PUTRESCINE IMPORT ATP-BINDING PROTEIN POTA"/>
    <property type="match status" value="1"/>
</dbReference>
<keyword evidence="7" id="KW-0406">Ion transport</keyword>
<keyword evidence="6" id="KW-0408">Iron</keyword>
<dbReference type="EMBL" id="BLRX01000037">
    <property type="protein sequence ID" value="GFP25085.1"/>
    <property type="molecule type" value="Genomic_DNA"/>
</dbReference>
<dbReference type="RefSeq" id="WP_176226359.1">
    <property type="nucleotide sequence ID" value="NZ_BLRV01000027.1"/>
</dbReference>
<dbReference type="EC" id="7.6.2.9" evidence="9"/>
<dbReference type="GO" id="GO:0015408">
    <property type="term" value="F:ABC-type ferric iron transporter activity"/>
    <property type="evidence" value="ECO:0007669"/>
    <property type="project" value="InterPro"/>
</dbReference>
<evidence type="ECO:0000313" key="13">
    <source>
        <dbReference type="EMBL" id="GFP27893.1"/>
    </source>
</evidence>
<dbReference type="Gene3D" id="3.40.50.300">
    <property type="entry name" value="P-loop containing nucleotide triphosphate hydrolases"/>
    <property type="match status" value="1"/>
</dbReference>
<dbReference type="InterPro" id="IPR003439">
    <property type="entry name" value="ABC_transporter-like_ATP-bd"/>
</dbReference>
<evidence type="ECO:0000313" key="15">
    <source>
        <dbReference type="Proteomes" id="UP000543224"/>
    </source>
</evidence>
<dbReference type="PROSITE" id="PS00211">
    <property type="entry name" value="ABC_TRANSPORTER_1"/>
    <property type="match status" value="1"/>
</dbReference>
<name>A0A6V8NLW0_9ACTN</name>
<dbReference type="SUPFAM" id="SSF50331">
    <property type="entry name" value="MOP-like"/>
    <property type="match status" value="1"/>
</dbReference>
<comment type="caution">
    <text evidence="11">The sequence shown here is derived from an EMBL/GenBank/DDBJ whole genome shotgun (WGS) entry which is preliminary data.</text>
</comment>
<keyword evidence="2" id="KW-1003">Cell membrane</keyword>
<dbReference type="PROSITE" id="PS50893">
    <property type="entry name" value="ABC_TRANSPORTER_2"/>
    <property type="match status" value="1"/>
</dbReference>
<dbReference type="Proteomes" id="UP000543224">
    <property type="component" value="Unassembled WGS sequence"/>
</dbReference>